<reference evidence="4" key="1">
    <citation type="submission" date="2020-11" db="EMBL/GenBank/DDBJ databases">
        <authorList>
            <person name="Tran Van P."/>
        </authorList>
    </citation>
    <scope>NUCLEOTIDE SEQUENCE</scope>
</reference>
<feature type="domain" description="PUL" evidence="3">
    <location>
        <begin position="257"/>
        <end position="514"/>
    </location>
</feature>
<keyword evidence="5" id="KW-1185">Reference proteome</keyword>
<protein>
    <recommendedName>
        <fullName evidence="3">PUL domain-containing protein</fullName>
    </recommendedName>
</protein>
<gene>
    <name evidence="4" type="ORF">DSTB1V02_LOCUS12812</name>
</gene>
<feature type="non-terminal residue" evidence="4">
    <location>
        <position position="1"/>
    </location>
</feature>
<sequence length="766" mass="85265">EQEVDFLILNSSVCDIESGEVPDAALLANNPYFPQKDYVRFDTANSAALLGKLLEFRTNANQQLDEEILVSAVTAVENPNNDVSRTELSMMEKLFSWPTVLDMLRLAIRNPIANKYFCEENKVEFSQRILHFLTPEMPPVNQMLTLRIISNAFVHDPGRELMLMMEKDILSQLSDIGAPKWKTGDVAAMTVLLNYSIALFKRARDFDSKLQCLSTLASVMKDANDKEAIFRGLVTLGTLLYGDRELASAASVLGLPQVVKINQSILDPPKVAECAGYLRKLLEFRTNANQQLDEEILVSAVTAVENPNNDVSRTELSMMEKLFSWPTEKLFPVLDMLRLAIRNPIANKYFCEENKVEFSQRILHFLTPEMPPVNQMLTLRIISNAFVHDPGRELMLMMEKDILSQLSDIGAPKWKTGDVAAMTVLLNYSIALFKRARDFDSKLQCLSTLASVMKDANDKEAIFRGLVTLGTLLYGDRELASAASVLGLPQVVKINQSILDPPKVAECAGFVRQSPENMERWRGRVALVTGASAGIGAAVALRLASLGLRVAACARRVERIQELAKQVEGEGEILALKCDLTVESEIYAMFQDIEKKWGGVDVCINNAGLSYNHTLLEGSVEEWRRMCDVNVVALCLCTKLAVQSMRKRNVDDGHVININSMSGHRVPASRVAHFYSGTKFAVSAISEGLRRELRDLKSHVRVTQISPGFVETEMAYNIDPDGAKALYSSIKPLQVDDMADAIVFALNSPPYMEVNDICIRPTEQSQ</sequence>
<comment type="similarity">
    <text evidence="1">Belongs to the short-chain dehydrogenases/reductases (SDR) family.</text>
</comment>
<accession>A0A7R9AFR0</accession>
<dbReference type="PROSITE" id="PS00061">
    <property type="entry name" value="ADH_SHORT"/>
    <property type="match status" value="1"/>
</dbReference>
<dbReference type="PRINTS" id="PR00081">
    <property type="entry name" value="GDHRDH"/>
</dbReference>
<dbReference type="InterPro" id="IPR011989">
    <property type="entry name" value="ARM-like"/>
</dbReference>
<dbReference type="InterPro" id="IPR036291">
    <property type="entry name" value="NAD(P)-bd_dom_sf"/>
</dbReference>
<dbReference type="Proteomes" id="UP000677054">
    <property type="component" value="Unassembled WGS sequence"/>
</dbReference>
<dbReference type="AlphaFoldDB" id="A0A7R9AFR0"/>
<dbReference type="InterPro" id="IPR020904">
    <property type="entry name" value="Sc_DH/Rdtase_CS"/>
</dbReference>
<name>A0A7R9AFR0_9CRUS</name>
<dbReference type="FunFam" id="3.40.50.720:FF:000047">
    <property type="entry name" value="NADP-dependent L-serine/L-allo-threonine dehydrogenase"/>
    <property type="match status" value="1"/>
</dbReference>
<dbReference type="EMBL" id="CAJPEV010005222">
    <property type="protein sequence ID" value="CAG0902910.1"/>
    <property type="molecule type" value="Genomic_DNA"/>
</dbReference>
<dbReference type="InterPro" id="IPR002347">
    <property type="entry name" value="SDR_fam"/>
</dbReference>
<evidence type="ECO:0000313" key="4">
    <source>
        <dbReference type="EMBL" id="CAD7253061.1"/>
    </source>
</evidence>
<dbReference type="EMBL" id="LR904739">
    <property type="protein sequence ID" value="CAD7253061.1"/>
    <property type="molecule type" value="Genomic_DNA"/>
</dbReference>
<dbReference type="PANTHER" id="PTHR43115:SF4">
    <property type="entry name" value="DEHYDROGENASE_REDUCTASE SDR FAMILY MEMBER 11"/>
    <property type="match status" value="1"/>
</dbReference>
<dbReference type="PROSITE" id="PS51396">
    <property type="entry name" value="PUL"/>
    <property type="match status" value="2"/>
</dbReference>
<dbReference type="OrthoDB" id="6136459at2759"/>
<dbReference type="Gene3D" id="1.25.10.10">
    <property type="entry name" value="Leucine-rich Repeat Variant"/>
    <property type="match status" value="2"/>
</dbReference>
<dbReference type="PRINTS" id="PR00080">
    <property type="entry name" value="SDRFAMILY"/>
</dbReference>
<evidence type="ECO:0000313" key="5">
    <source>
        <dbReference type="Proteomes" id="UP000677054"/>
    </source>
</evidence>
<evidence type="ECO:0000259" key="3">
    <source>
        <dbReference type="PROSITE" id="PS51396"/>
    </source>
</evidence>
<evidence type="ECO:0000256" key="1">
    <source>
        <dbReference type="ARBA" id="ARBA00006484"/>
    </source>
</evidence>
<dbReference type="Gene3D" id="3.40.50.720">
    <property type="entry name" value="NAD(P)-binding Rossmann-like Domain"/>
    <property type="match status" value="1"/>
</dbReference>
<dbReference type="PANTHER" id="PTHR43115">
    <property type="entry name" value="DEHYDROGENASE/REDUCTASE SDR FAMILY MEMBER 11"/>
    <property type="match status" value="1"/>
</dbReference>
<proteinExistence type="inferred from homology"/>
<feature type="domain" description="PUL" evidence="3">
    <location>
        <begin position="31"/>
        <end position="241"/>
    </location>
</feature>
<dbReference type="SUPFAM" id="SSF51735">
    <property type="entry name" value="NAD(P)-binding Rossmann-fold domains"/>
    <property type="match status" value="1"/>
</dbReference>
<dbReference type="InterPro" id="IPR013535">
    <property type="entry name" value="PUL_dom"/>
</dbReference>
<evidence type="ECO:0000256" key="2">
    <source>
        <dbReference type="ARBA" id="ARBA00023002"/>
    </source>
</evidence>
<dbReference type="Pfam" id="PF08324">
    <property type="entry name" value="PUL"/>
    <property type="match status" value="2"/>
</dbReference>
<keyword evidence="2" id="KW-0560">Oxidoreductase</keyword>
<dbReference type="Pfam" id="PF00106">
    <property type="entry name" value="adh_short"/>
    <property type="match status" value="1"/>
</dbReference>
<dbReference type="GO" id="GO:0016616">
    <property type="term" value="F:oxidoreductase activity, acting on the CH-OH group of donors, NAD or NADP as acceptor"/>
    <property type="evidence" value="ECO:0007669"/>
    <property type="project" value="UniProtKB-ARBA"/>
</dbReference>
<organism evidence="4">
    <name type="scientific">Darwinula stevensoni</name>
    <dbReference type="NCBI Taxonomy" id="69355"/>
    <lineage>
        <taxon>Eukaryota</taxon>
        <taxon>Metazoa</taxon>
        <taxon>Ecdysozoa</taxon>
        <taxon>Arthropoda</taxon>
        <taxon>Crustacea</taxon>
        <taxon>Oligostraca</taxon>
        <taxon>Ostracoda</taxon>
        <taxon>Podocopa</taxon>
        <taxon>Podocopida</taxon>
        <taxon>Darwinulocopina</taxon>
        <taxon>Darwinuloidea</taxon>
        <taxon>Darwinulidae</taxon>
        <taxon>Darwinula</taxon>
    </lineage>
</organism>